<gene>
    <name evidence="1" type="ORF">RN50_00203</name>
</gene>
<sequence>MHRLRAAIPAARIARYDKVCADTDVDGMDLYRWASSVALAVFDDLGHLEVAMRSAMARELAATYGVNWYERVEILDEDTLELISEAWQTGHLSKLDADSIVIHGKLVATLMFGFWVKILGKGGYQGTDEDRSRRIYDTLLWKPALRRAFPEVGDFDRSRVESAARRVRSLRNRIAHHEHIIWGVPIAGEQDSSGTPVRLSLTEAHDTLIELAGYVDKGLAGWLMENSRVHTLIEECPVWEGHLDL</sequence>
<dbReference type="EMBL" id="JYIU01000020">
    <property type="protein sequence ID" value="KJL26738.1"/>
    <property type="molecule type" value="Genomic_DNA"/>
</dbReference>
<accession>A0A0F0L0V2</accession>
<protein>
    <submittedName>
        <fullName evidence="1">Abi-like protein</fullName>
    </submittedName>
</protein>
<name>A0A0F0L0V2_9MICO</name>
<reference evidence="1 2" key="1">
    <citation type="submission" date="2015-02" db="EMBL/GenBank/DDBJ databases">
        <title>Draft genome sequences of ten Microbacterium spp. with emphasis on heavy metal contaminated environments.</title>
        <authorList>
            <person name="Corretto E."/>
        </authorList>
    </citation>
    <scope>NUCLEOTIDE SEQUENCE [LARGE SCALE GENOMIC DNA]</scope>
    <source>
        <strain evidence="1 2">DSM 12966</strain>
    </source>
</reference>
<dbReference type="AlphaFoldDB" id="A0A0F0L0V2"/>
<proteinExistence type="predicted"/>
<comment type="caution">
    <text evidence="1">The sequence shown here is derived from an EMBL/GenBank/DDBJ whole genome shotgun (WGS) entry which is preliminary data.</text>
</comment>
<evidence type="ECO:0000313" key="2">
    <source>
        <dbReference type="Proteomes" id="UP000033572"/>
    </source>
</evidence>
<keyword evidence="2" id="KW-1185">Reference proteome</keyword>
<organism evidence="1 2">
    <name type="scientific">Microbacterium foliorum</name>
    <dbReference type="NCBI Taxonomy" id="104336"/>
    <lineage>
        <taxon>Bacteria</taxon>
        <taxon>Bacillati</taxon>
        <taxon>Actinomycetota</taxon>
        <taxon>Actinomycetes</taxon>
        <taxon>Micrococcales</taxon>
        <taxon>Microbacteriaceae</taxon>
        <taxon>Microbacterium</taxon>
    </lineage>
</organism>
<evidence type="ECO:0000313" key="1">
    <source>
        <dbReference type="EMBL" id="KJL26738.1"/>
    </source>
</evidence>
<dbReference type="Proteomes" id="UP000033572">
    <property type="component" value="Unassembled WGS sequence"/>
</dbReference>
<dbReference type="PATRIC" id="fig|104336.4.peg.210"/>